<reference evidence="1" key="1">
    <citation type="submission" date="2019-12" db="EMBL/GenBank/DDBJ databases">
        <title>An insight into the sialome of adult female Ixodes ricinus ticks feeding for 6 days.</title>
        <authorList>
            <person name="Perner J."/>
            <person name="Ribeiro J.M.C."/>
        </authorList>
    </citation>
    <scope>NUCLEOTIDE SEQUENCE</scope>
    <source>
        <strain evidence="1">Semi-engorged</strain>
        <tissue evidence="1">Salivary glands</tissue>
    </source>
</reference>
<protein>
    <submittedName>
        <fullName evidence="1">Putative secreted protein</fullName>
    </submittedName>
</protein>
<dbReference type="EMBL" id="GIFC01012421">
    <property type="protein sequence ID" value="MXU94504.1"/>
    <property type="molecule type" value="Transcribed_RNA"/>
</dbReference>
<proteinExistence type="predicted"/>
<organism evidence="1">
    <name type="scientific">Ixodes ricinus</name>
    <name type="common">Common tick</name>
    <name type="synonym">Acarus ricinus</name>
    <dbReference type="NCBI Taxonomy" id="34613"/>
    <lineage>
        <taxon>Eukaryota</taxon>
        <taxon>Metazoa</taxon>
        <taxon>Ecdysozoa</taxon>
        <taxon>Arthropoda</taxon>
        <taxon>Chelicerata</taxon>
        <taxon>Arachnida</taxon>
        <taxon>Acari</taxon>
        <taxon>Parasitiformes</taxon>
        <taxon>Ixodida</taxon>
        <taxon>Ixodoidea</taxon>
        <taxon>Ixodidae</taxon>
        <taxon>Ixodinae</taxon>
        <taxon>Ixodes</taxon>
    </lineage>
</organism>
<accession>A0A6B0UY88</accession>
<evidence type="ECO:0000313" key="1">
    <source>
        <dbReference type="EMBL" id="MXU94504.1"/>
    </source>
</evidence>
<dbReference type="AlphaFoldDB" id="A0A6B0UY88"/>
<name>A0A6B0UY88_IXORI</name>
<sequence length="164" mass="18251">MFCSTRALVAAVVCNSVAQLCYLLGCRKHQEYIILKCYFFGVVWDLVDVWGGRWSLLEPFFLYFGAALAMTCHHSVSESFGRQVERLKSAGFSMSVVLPIAETLLKKLMEGPPSMCRGAWGEIAGFSVHSWGFAQHWGGSTWVCMVFSASSKLCPRVAINPRVQ</sequence>